<dbReference type="EMBL" id="JAPTGD010000008">
    <property type="protein sequence ID" value="MDU9695553.1"/>
    <property type="molecule type" value="Genomic_DNA"/>
</dbReference>
<protein>
    <recommendedName>
        <fullName evidence="3">Peptidase M48 domain-containing protein</fullName>
    </recommendedName>
</protein>
<dbReference type="RefSeq" id="WP_316911692.1">
    <property type="nucleotide sequence ID" value="NZ_JAPTGD010000008.1"/>
</dbReference>
<sequence length="163" mass="19143">MDLANFGNELISKINAELRMKLKFRSDSTIEHTAFYVSSEECIEVNEGLLEEEARAKNINLKDYTYIIISHEIGHALDKQLPKIDTKIQRFERILKTQGYKEEIANRLMMCKLEAEQNAWNHAENIVTPKFNLLFNQIKSESLKKSKENFKLEKQLLKLKLKR</sequence>
<dbReference type="Proteomes" id="UP001269400">
    <property type="component" value="Unassembled WGS sequence"/>
</dbReference>
<evidence type="ECO:0000313" key="1">
    <source>
        <dbReference type="EMBL" id="MDU9695553.1"/>
    </source>
</evidence>
<accession>A0AAX6NI37</accession>
<comment type="caution">
    <text evidence="1">The sequence shown here is derived from an EMBL/GenBank/DDBJ whole genome shotgun (WGS) entry which is preliminary data.</text>
</comment>
<reference evidence="1" key="1">
    <citation type="journal article" date="2022" name="J Environ Chem Eng">
        <title>Biodegradation of petroleum oil using a constructed nonpathogenic and heavy metal-tolerant bacterial consortium isolated from marine sponges.</title>
        <authorList>
            <person name="Dechsakulwatana C."/>
            <person name="Rungsihiranrut A."/>
            <person name="Muangchinda C."/>
            <person name="Ningthoujam R."/>
            <person name="Klankeo P."/>
            <person name="Pinyakong O."/>
        </authorList>
    </citation>
    <scope>NUCLEOTIDE SEQUENCE</scope>
    <source>
        <strain evidence="1">TL01-2</strain>
    </source>
</reference>
<evidence type="ECO:0000313" key="2">
    <source>
        <dbReference type="Proteomes" id="UP001269400"/>
    </source>
</evidence>
<reference evidence="1" key="2">
    <citation type="submission" date="2022-12" db="EMBL/GenBank/DDBJ databases">
        <authorList>
            <person name="Dechsakulwatana C."/>
            <person name="Rungsihiranrut A."/>
            <person name="Muangchinda C."/>
            <person name="Ningthoujam R."/>
            <person name="Klankeo P."/>
            <person name="Pinyakong O."/>
        </authorList>
    </citation>
    <scope>NUCLEOTIDE SEQUENCE</scope>
    <source>
        <strain evidence="1">TL01-2</strain>
    </source>
</reference>
<gene>
    <name evidence="1" type="ORF">O0Q50_30590</name>
</gene>
<organism evidence="1 2">
    <name type="scientific">Priestia aryabhattai</name>
    <name type="common">Bacillus aryabhattai</name>
    <dbReference type="NCBI Taxonomy" id="412384"/>
    <lineage>
        <taxon>Bacteria</taxon>
        <taxon>Bacillati</taxon>
        <taxon>Bacillota</taxon>
        <taxon>Bacilli</taxon>
        <taxon>Bacillales</taxon>
        <taxon>Bacillaceae</taxon>
        <taxon>Priestia</taxon>
    </lineage>
</organism>
<evidence type="ECO:0008006" key="3">
    <source>
        <dbReference type="Google" id="ProtNLM"/>
    </source>
</evidence>
<dbReference type="AlphaFoldDB" id="A0AAX6NI37"/>
<name>A0AAX6NI37_PRIAR</name>
<proteinExistence type="predicted"/>